<feature type="transmembrane region" description="Helical" evidence="1">
    <location>
        <begin position="15"/>
        <end position="39"/>
    </location>
</feature>
<dbReference type="PROSITE" id="PS00409">
    <property type="entry name" value="PROKAR_NTER_METHYL"/>
    <property type="match status" value="1"/>
</dbReference>
<keyword evidence="1" id="KW-1133">Transmembrane helix</keyword>
<keyword evidence="2" id="KW-0347">Helicase</keyword>
<dbReference type="AlphaFoldDB" id="A0A0S6UEI2"/>
<dbReference type="EMBL" id="DF238840">
    <property type="protein sequence ID" value="GAF27354.1"/>
    <property type="molecule type" value="Genomic_DNA"/>
</dbReference>
<dbReference type="Proteomes" id="UP000063718">
    <property type="component" value="Unassembled WGS sequence"/>
</dbReference>
<dbReference type="GO" id="GO:0004386">
    <property type="term" value="F:helicase activity"/>
    <property type="evidence" value="ECO:0007669"/>
    <property type="project" value="UniProtKB-KW"/>
</dbReference>
<organism evidence="2">
    <name type="scientific">Moorella thermoacetica Y72</name>
    <dbReference type="NCBI Taxonomy" id="1325331"/>
    <lineage>
        <taxon>Bacteria</taxon>
        <taxon>Bacillati</taxon>
        <taxon>Bacillota</taxon>
        <taxon>Clostridia</taxon>
        <taxon>Neomoorellales</taxon>
        <taxon>Neomoorellaceae</taxon>
        <taxon>Neomoorella</taxon>
    </lineage>
</organism>
<protein>
    <submittedName>
        <fullName evidence="2">Type I site-specific restriction-modification system, R (Restriction) subunit and related helicases</fullName>
    </submittedName>
</protein>
<name>A0A0S6UEI2_NEOTH</name>
<keyword evidence="1" id="KW-0472">Membrane</keyword>
<evidence type="ECO:0000256" key="1">
    <source>
        <dbReference type="SAM" id="Phobius"/>
    </source>
</evidence>
<proteinExistence type="predicted"/>
<keyword evidence="1" id="KW-0812">Transmembrane</keyword>
<accession>A0A0S6UEI2</accession>
<keyword evidence="2" id="KW-0547">Nucleotide-binding</keyword>
<sequence>MAMRWRAGFTLVETVLAASLMVLVLGASLSIMGAALSWWQRGWDRMDAQQNARIALMHMTGEIQAASQVVSGSNSQTLIIEDTGGNQYKYELAGDNLRRAVKNKGFLDFSGYNPLAYGVRTLEFTYDRNPPEQSKMVTIHLVVRDGQGQDFAVTTTVALRLKVMNGES</sequence>
<dbReference type="InterPro" id="IPR012902">
    <property type="entry name" value="N_methyl_site"/>
</dbReference>
<keyword evidence="2" id="KW-0378">Hydrolase</keyword>
<evidence type="ECO:0000313" key="2">
    <source>
        <dbReference type="EMBL" id="GAF27354.1"/>
    </source>
</evidence>
<reference evidence="2" key="1">
    <citation type="journal article" date="2014" name="Gene">
        <title>Genome-guided analysis of transformation efficiency and carbon dioxide assimilation by Moorella thermoacetica Y72.</title>
        <authorList>
            <person name="Tsukahara K."/>
            <person name="Kita A."/>
            <person name="Nakashimada Y."/>
            <person name="Hoshino T."/>
            <person name="Murakami K."/>
        </authorList>
    </citation>
    <scope>NUCLEOTIDE SEQUENCE [LARGE SCALE GENOMIC DNA]</scope>
    <source>
        <strain evidence="2">Y72</strain>
    </source>
</reference>
<gene>
    <name evidence="2" type="ORF">MTY_2695</name>
</gene>
<keyword evidence="2" id="KW-0067">ATP-binding</keyword>